<accession>A0AAU9S5G0</accession>
<evidence type="ECO:0000256" key="4">
    <source>
        <dbReference type="ARBA" id="ARBA00023163"/>
    </source>
</evidence>
<evidence type="ECO:0000313" key="9">
    <source>
        <dbReference type="Proteomes" id="UP000836841"/>
    </source>
</evidence>
<dbReference type="InterPro" id="IPR036879">
    <property type="entry name" value="TF_MADSbox_sf"/>
</dbReference>
<dbReference type="GO" id="GO:0045944">
    <property type="term" value="P:positive regulation of transcription by RNA polymerase II"/>
    <property type="evidence" value="ECO:0007669"/>
    <property type="project" value="InterPro"/>
</dbReference>
<dbReference type="InterPro" id="IPR050142">
    <property type="entry name" value="MADS-box/MEF2_TF"/>
</dbReference>
<keyword evidence="9" id="KW-1185">Reference proteome</keyword>
<dbReference type="Pfam" id="PF00319">
    <property type="entry name" value="SRF-TF"/>
    <property type="match status" value="1"/>
</dbReference>
<name>A0AAU9S5G0_THLAR</name>
<protein>
    <recommendedName>
        <fullName evidence="7">MADS-box domain-containing protein</fullName>
    </recommendedName>
</protein>
<evidence type="ECO:0000259" key="7">
    <source>
        <dbReference type="PROSITE" id="PS50066"/>
    </source>
</evidence>
<feature type="compositionally biased region" description="Basic residues" evidence="6">
    <location>
        <begin position="282"/>
        <end position="297"/>
    </location>
</feature>
<proteinExistence type="predicted"/>
<gene>
    <name evidence="8" type="ORF">TAV2_LOCUS9995</name>
</gene>
<feature type="domain" description="MADS-box" evidence="7">
    <location>
        <begin position="1"/>
        <end position="49"/>
    </location>
</feature>
<dbReference type="Proteomes" id="UP000836841">
    <property type="component" value="Chromosome 3"/>
</dbReference>
<dbReference type="SMART" id="SM00432">
    <property type="entry name" value="MADS"/>
    <property type="match status" value="1"/>
</dbReference>
<evidence type="ECO:0000256" key="3">
    <source>
        <dbReference type="ARBA" id="ARBA00023125"/>
    </source>
</evidence>
<dbReference type="FunFam" id="3.40.1810.10:FF:000018">
    <property type="entry name" value="agamous-like MADS-box protein AGL80"/>
    <property type="match status" value="1"/>
</dbReference>
<dbReference type="GO" id="GO:0000981">
    <property type="term" value="F:DNA-binding transcription factor activity, RNA polymerase II-specific"/>
    <property type="evidence" value="ECO:0007669"/>
    <property type="project" value="InterPro"/>
</dbReference>
<comment type="subcellular location">
    <subcellularLocation>
        <location evidence="1">Nucleus</location>
    </subcellularLocation>
</comment>
<evidence type="ECO:0000256" key="1">
    <source>
        <dbReference type="ARBA" id="ARBA00004123"/>
    </source>
</evidence>
<evidence type="ECO:0000313" key="8">
    <source>
        <dbReference type="EMBL" id="CAH2054913.1"/>
    </source>
</evidence>
<evidence type="ECO:0000256" key="5">
    <source>
        <dbReference type="ARBA" id="ARBA00023242"/>
    </source>
</evidence>
<keyword evidence="5" id="KW-0539">Nucleus</keyword>
<dbReference type="CDD" id="cd00266">
    <property type="entry name" value="MADS_SRF_like"/>
    <property type="match status" value="1"/>
</dbReference>
<reference evidence="8 9" key="1">
    <citation type="submission" date="2022-03" db="EMBL/GenBank/DDBJ databases">
        <authorList>
            <person name="Nunn A."/>
            <person name="Chopra R."/>
            <person name="Nunn A."/>
            <person name="Contreras Garrido A."/>
        </authorList>
    </citation>
    <scope>NUCLEOTIDE SEQUENCE [LARGE SCALE GENOMIC DNA]</scope>
</reference>
<dbReference type="EMBL" id="OU466859">
    <property type="protein sequence ID" value="CAH2054913.1"/>
    <property type="molecule type" value="Genomic_DNA"/>
</dbReference>
<dbReference type="GO" id="GO:0005634">
    <property type="term" value="C:nucleus"/>
    <property type="evidence" value="ECO:0007669"/>
    <property type="project" value="UniProtKB-SubCell"/>
</dbReference>
<dbReference type="PANTHER" id="PTHR48019">
    <property type="entry name" value="SERUM RESPONSE FACTOR HOMOLOG"/>
    <property type="match status" value="1"/>
</dbReference>
<keyword evidence="3" id="KW-0238">DNA-binding</keyword>
<feature type="compositionally biased region" description="Polar residues" evidence="6">
    <location>
        <begin position="322"/>
        <end position="333"/>
    </location>
</feature>
<feature type="compositionally biased region" description="Low complexity" evidence="6">
    <location>
        <begin position="298"/>
        <end position="320"/>
    </location>
</feature>
<dbReference type="PRINTS" id="PR00404">
    <property type="entry name" value="MADSDOMAIN"/>
</dbReference>
<dbReference type="SUPFAM" id="SSF55455">
    <property type="entry name" value="SRF-like"/>
    <property type="match status" value="1"/>
</dbReference>
<dbReference type="Gene3D" id="3.40.1810.10">
    <property type="entry name" value="Transcription factor, MADS-box"/>
    <property type="match status" value="1"/>
</dbReference>
<keyword evidence="4" id="KW-0804">Transcription</keyword>
<sequence>MTRKKVKLAFIANDSSRKATFKKRKKGLMKKVNELSTLCGITACAIIYSPYDSNPEVWPSNSGVQRVVTEFRTLPEMDQHKKMVDQETFLRQRIAKASEHLKRQRKDNREIEMTEVMFQCLVGNMGMFHLNIMDLNDLGYLIEQYLKDINRRIEILGNSGMEVGESSNAVAATSPSEAAKSLAIGTATTTQGATTHEVGASSSAAAAAAFFNSIQHQHHQQQYLHPVPPHVGFYEQSRNLNLNQNHNQNQQQWFMEMVNNPEQMNYAAEQMGFPFMDDNHHGRSHHHQHQIHQHHHLQQQQVPNDSSTAPATTSSTNIISGANPNPNNNLWFR</sequence>
<keyword evidence="2" id="KW-0805">Transcription regulation</keyword>
<dbReference type="AlphaFoldDB" id="A0AAU9S5G0"/>
<feature type="region of interest" description="Disordered" evidence="6">
    <location>
        <begin position="277"/>
        <end position="333"/>
    </location>
</feature>
<dbReference type="InterPro" id="IPR033897">
    <property type="entry name" value="SRF-like_MADS-box"/>
</dbReference>
<organism evidence="8 9">
    <name type="scientific">Thlaspi arvense</name>
    <name type="common">Field penny-cress</name>
    <dbReference type="NCBI Taxonomy" id="13288"/>
    <lineage>
        <taxon>Eukaryota</taxon>
        <taxon>Viridiplantae</taxon>
        <taxon>Streptophyta</taxon>
        <taxon>Embryophyta</taxon>
        <taxon>Tracheophyta</taxon>
        <taxon>Spermatophyta</taxon>
        <taxon>Magnoliopsida</taxon>
        <taxon>eudicotyledons</taxon>
        <taxon>Gunneridae</taxon>
        <taxon>Pentapetalae</taxon>
        <taxon>rosids</taxon>
        <taxon>malvids</taxon>
        <taxon>Brassicales</taxon>
        <taxon>Brassicaceae</taxon>
        <taxon>Thlaspideae</taxon>
        <taxon>Thlaspi</taxon>
    </lineage>
</organism>
<evidence type="ECO:0000256" key="6">
    <source>
        <dbReference type="SAM" id="MobiDB-lite"/>
    </source>
</evidence>
<dbReference type="PROSITE" id="PS50066">
    <property type="entry name" value="MADS_BOX_2"/>
    <property type="match status" value="1"/>
</dbReference>
<dbReference type="GO" id="GO:0000987">
    <property type="term" value="F:cis-regulatory region sequence-specific DNA binding"/>
    <property type="evidence" value="ECO:0007669"/>
    <property type="project" value="InterPro"/>
</dbReference>
<dbReference type="InterPro" id="IPR002100">
    <property type="entry name" value="TF_MADSbox"/>
</dbReference>
<evidence type="ECO:0000256" key="2">
    <source>
        <dbReference type="ARBA" id="ARBA00023015"/>
    </source>
</evidence>
<dbReference type="GO" id="GO:0046983">
    <property type="term" value="F:protein dimerization activity"/>
    <property type="evidence" value="ECO:0007669"/>
    <property type="project" value="InterPro"/>
</dbReference>